<evidence type="ECO:0000313" key="4">
    <source>
        <dbReference type="Proteomes" id="UP000048908"/>
    </source>
</evidence>
<reference evidence="3 4" key="1">
    <citation type="submission" date="2015-07" db="EMBL/GenBank/DDBJ databases">
        <authorList>
            <person name="Noorani M."/>
        </authorList>
    </citation>
    <scope>NUCLEOTIDE SEQUENCE [LARGE SCALE GENOMIC DNA]</scope>
    <source>
        <strain evidence="3 4">CECT 5088</strain>
    </source>
</reference>
<gene>
    <name evidence="3" type="ORF">JAN5088_01290</name>
</gene>
<dbReference type="AlphaFoldDB" id="A0A0M6XN59"/>
<evidence type="ECO:0000313" key="3">
    <source>
        <dbReference type="EMBL" id="CTQ32519.1"/>
    </source>
</evidence>
<accession>A0A0M6XN59</accession>
<keyword evidence="1" id="KW-1133">Transmembrane helix</keyword>
<dbReference type="EMBL" id="CXPG01000014">
    <property type="protein sequence ID" value="CTQ32519.1"/>
    <property type="molecule type" value="Genomic_DNA"/>
</dbReference>
<sequence length="76" mass="7477">MTKTLALTAALLAAVAPVAATADQPVRLETKSTQDSLLIGSPALAIGGVVLVGGLLVAVLSDDSSSSTTTTTSHND</sequence>
<dbReference type="Proteomes" id="UP000048908">
    <property type="component" value="Unassembled WGS sequence"/>
</dbReference>
<feature type="transmembrane region" description="Helical" evidence="1">
    <location>
        <begin position="37"/>
        <end position="60"/>
    </location>
</feature>
<name>A0A0M6XN59_9RHOB</name>
<evidence type="ECO:0000256" key="2">
    <source>
        <dbReference type="SAM" id="SignalP"/>
    </source>
</evidence>
<feature type="chain" id="PRO_5005806936" description="Ferrochelatase" evidence="2">
    <location>
        <begin position="23"/>
        <end position="76"/>
    </location>
</feature>
<dbReference type="RefSeq" id="WP_055681976.1">
    <property type="nucleotide sequence ID" value="NZ_CANMUL010000004.1"/>
</dbReference>
<organism evidence="3 4">
    <name type="scientific">Jannaschia rubra</name>
    <dbReference type="NCBI Taxonomy" id="282197"/>
    <lineage>
        <taxon>Bacteria</taxon>
        <taxon>Pseudomonadati</taxon>
        <taxon>Pseudomonadota</taxon>
        <taxon>Alphaproteobacteria</taxon>
        <taxon>Rhodobacterales</taxon>
        <taxon>Roseobacteraceae</taxon>
        <taxon>Jannaschia</taxon>
    </lineage>
</organism>
<dbReference type="STRING" id="282197.SAMN04488517_101453"/>
<proteinExistence type="predicted"/>
<keyword evidence="2" id="KW-0732">Signal</keyword>
<protein>
    <recommendedName>
        <fullName evidence="5">Ferrochelatase</fullName>
    </recommendedName>
</protein>
<evidence type="ECO:0000256" key="1">
    <source>
        <dbReference type="SAM" id="Phobius"/>
    </source>
</evidence>
<keyword evidence="1" id="KW-0472">Membrane</keyword>
<evidence type="ECO:0008006" key="5">
    <source>
        <dbReference type="Google" id="ProtNLM"/>
    </source>
</evidence>
<feature type="signal peptide" evidence="2">
    <location>
        <begin position="1"/>
        <end position="22"/>
    </location>
</feature>
<keyword evidence="4" id="KW-1185">Reference proteome</keyword>
<keyword evidence="1" id="KW-0812">Transmembrane</keyword>